<reference evidence="4" key="1">
    <citation type="submission" date="2016-10" db="EMBL/GenBank/DDBJ databases">
        <authorList>
            <person name="Varghese N."/>
            <person name="Submissions S."/>
        </authorList>
    </citation>
    <scope>NUCLEOTIDE SEQUENCE [LARGE SCALE GENOMIC DNA]</scope>
    <source>
        <strain evidence="4">DSM 44437</strain>
    </source>
</reference>
<dbReference type="OrthoDB" id="3194817at2"/>
<sequence>MDIAVIGAGTVGRALASTMVRAGHAVWVSDVDAETAKATADATGATAAGSNRTAADAAQVIVLAVSSDTVGPVLDELGRAVDGKIVVDVTNRMDPQQLDGTSNAEATAALVPAAHVVKAFNTVLAARQADPVVDGVQLDGFVAGDDEQAKQTILDLVASMGFRPIDAGGLIMARALEAMATLNIRLNISNGWPWQDGWKLVGPTS</sequence>
<name>A0A1H9X3H2_9PSEU</name>
<dbReference type="InterPro" id="IPR036291">
    <property type="entry name" value="NAD(P)-bd_dom_sf"/>
</dbReference>
<evidence type="ECO:0000313" key="4">
    <source>
        <dbReference type="Proteomes" id="UP000199503"/>
    </source>
</evidence>
<evidence type="ECO:0000259" key="2">
    <source>
        <dbReference type="Pfam" id="PF03807"/>
    </source>
</evidence>
<evidence type="ECO:0000256" key="1">
    <source>
        <dbReference type="ARBA" id="ARBA00023002"/>
    </source>
</evidence>
<proteinExistence type="predicted"/>
<dbReference type="GO" id="GO:0016491">
    <property type="term" value="F:oxidoreductase activity"/>
    <property type="evidence" value="ECO:0007669"/>
    <property type="project" value="UniProtKB-KW"/>
</dbReference>
<accession>A0A1H9X3H2</accession>
<dbReference type="Gene3D" id="3.40.50.720">
    <property type="entry name" value="NAD(P)-binding Rossmann-like Domain"/>
    <property type="match status" value="1"/>
</dbReference>
<dbReference type="InterPro" id="IPR051267">
    <property type="entry name" value="STEAP_metalloreductase"/>
</dbReference>
<dbReference type="EMBL" id="FOFV01000026">
    <property type="protein sequence ID" value="SES40183.1"/>
    <property type="molecule type" value="Genomic_DNA"/>
</dbReference>
<dbReference type="AlphaFoldDB" id="A0A1H9X3H2"/>
<dbReference type="PANTHER" id="PTHR14239">
    <property type="entry name" value="DUDULIN-RELATED"/>
    <property type="match status" value="1"/>
</dbReference>
<dbReference type="SUPFAM" id="SSF51735">
    <property type="entry name" value="NAD(P)-binding Rossmann-fold domains"/>
    <property type="match status" value="1"/>
</dbReference>
<dbReference type="Pfam" id="PF03807">
    <property type="entry name" value="F420_oxidored"/>
    <property type="match status" value="1"/>
</dbReference>
<organism evidence="3 4">
    <name type="scientific">Lentzea albida</name>
    <dbReference type="NCBI Taxonomy" id="65499"/>
    <lineage>
        <taxon>Bacteria</taxon>
        <taxon>Bacillati</taxon>
        <taxon>Actinomycetota</taxon>
        <taxon>Actinomycetes</taxon>
        <taxon>Pseudonocardiales</taxon>
        <taxon>Pseudonocardiaceae</taxon>
        <taxon>Lentzea</taxon>
    </lineage>
</organism>
<dbReference type="InterPro" id="IPR028939">
    <property type="entry name" value="P5C_Rdtase_cat_N"/>
</dbReference>
<dbReference type="PANTHER" id="PTHR14239:SF10">
    <property type="entry name" value="REDUCTASE"/>
    <property type="match status" value="1"/>
</dbReference>
<keyword evidence="4" id="KW-1185">Reference proteome</keyword>
<evidence type="ECO:0000313" key="3">
    <source>
        <dbReference type="EMBL" id="SES40183.1"/>
    </source>
</evidence>
<keyword evidence="1" id="KW-0560">Oxidoreductase</keyword>
<dbReference type="RefSeq" id="WP_089926792.1">
    <property type="nucleotide sequence ID" value="NZ_FOFV01000026.1"/>
</dbReference>
<dbReference type="STRING" id="65499.SAMN04488000_126124"/>
<protein>
    <recommendedName>
        <fullName evidence="2">Pyrroline-5-carboxylate reductase catalytic N-terminal domain-containing protein</fullName>
    </recommendedName>
</protein>
<gene>
    <name evidence="3" type="ORF">SAMN04488000_126124</name>
</gene>
<dbReference type="Proteomes" id="UP000199503">
    <property type="component" value="Unassembled WGS sequence"/>
</dbReference>
<feature type="domain" description="Pyrroline-5-carboxylate reductase catalytic N-terminal" evidence="2">
    <location>
        <begin position="3"/>
        <end position="91"/>
    </location>
</feature>